<evidence type="ECO:0000313" key="2">
    <source>
        <dbReference type="Proteomes" id="UP001596523"/>
    </source>
</evidence>
<protein>
    <submittedName>
        <fullName evidence="1">Uncharacterized protein</fullName>
    </submittedName>
</protein>
<name>A0ABW2JS36_9ACTN</name>
<dbReference type="Proteomes" id="UP001596523">
    <property type="component" value="Unassembled WGS sequence"/>
</dbReference>
<comment type="caution">
    <text evidence="1">The sequence shown here is derived from an EMBL/GenBank/DDBJ whole genome shotgun (WGS) entry which is preliminary data.</text>
</comment>
<evidence type="ECO:0000313" key="1">
    <source>
        <dbReference type="EMBL" id="MFC7308208.1"/>
    </source>
</evidence>
<accession>A0ABW2JS36</accession>
<organism evidence="1 2">
    <name type="scientific">Streptomyces monticola</name>
    <dbReference type="NCBI Taxonomy" id="2666263"/>
    <lineage>
        <taxon>Bacteria</taxon>
        <taxon>Bacillati</taxon>
        <taxon>Actinomycetota</taxon>
        <taxon>Actinomycetes</taxon>
        <taxon>Kitasatosporales</taxon>
        <taxon>Streptomycetaceae</taxon>
        <taxon>Streptomyces</taxon>
    </lineage>
</organism>
<reference evidence="2" key="1">
    <citation type="journal article" date="2019" name="Int. J. Syst. Evol. Microbiol.">
        <title>The Global Catalogue of Microorganisms (GCM) 10K type strain sequencing project: providing services to taxonomists for standard genome sequencing and annotation.</title>
        <authorList>
            <consortium name="The Broad Institute Genomics Platform"/>
            <consortium name="The Broad Institute Genome Sequencing Center for Infectious Disease"/>
            <person name="Wu L."/>
            <person name="Ma J."/>
        </authorList>
    </citation>
    <scope>NUCLEOTIDE SEQUENCE [LARGE SCALE GENOMIC DNA]</scope>
    <source>
        <strain evidence="2">SYNS20</strain>
    </source>
</reference>
<sequence length="87" mass="9455">MLNEFDYVPGGAAVRLLQPNYLRTGHHGAPGMHFPYVHAGPVNTGVPSGVDLDGRNGVVTEPRSDAYAQDAYGYRDSFAVHRASARW</sequence>
<dbReference type="RefSeq" id="WP_381835981.1">
    <property type="nucleotide sequence ID" value="NZ_JBHTCF010000014.1"/>
</dbReference>
<keyword evidence="2" id="KW-1185">Reference proteome</keyword>
<proteinExistence type="predicted"/>
<gene>
    <name evidence="1" type="ORF">ACFQVC_28795</name>
</gene>
<dbReference type="EMBL" id="JBHTCF010000014">
    <property type="protein sequence ID" value="MFC7308208.1"/>
    <property type="molecule type" value="Genomic_DNA"/>
</dbReference>